<evidence type="ECO:0000259" key="1">
    <source>
        <dbReference type="Pfam" id="PF08874"/>
    </source>
</evidence>
<reference evidence="3" key="1">
    <citation type="submission" date="2022-01" db="EMBL/GenBank/DDBJ databases">
        <title>Paenibacillus spongiae sp. nov., isolated from marine sponge.</title>
        <authorList>
            <person name="Li Z."/>
            <person name="Zhang M."/>
        </authorList>
    </citation>
    <scope>NUCLEOTIDE SEQUENCE</scope>
    <source>
        <strain evidence="3">PHS-Z3</strain>
    </source>
</reference>
<evidence type="ECO:0000259" key="2">
    <source>
        <dbReference type="Pfam" id="PF12395"/>
    </source>
</evidence>
<organism evidence="3 4">
    <name type="scientific">Paenibacillus spongiae</name>
    <dbReference type="NCBI Taxonomy" id="2909671"/>
    <lineage>
        <taxon>Bacteria</taxon>
        <taxon>Bacillati</taxon>
        <taxon>Bacillota</taxon>
        <taxon>Bacilli</taxon>
        <taxon>Bacillales</taxon>
        <taxon>Paenibacillaceae</taxon>
        <taxon>Paenibacillus</taxon>
    </lineage>
</organism>
<keyword evidence="4" id="KW-1185">Reference proteome</keyword>
<dbReference type="InterPro" id="IPR022123">
    <property type="entry name" value="DUF3658"/>
</dbReference>
<accession>A0ABY5S267</accession>
<evidence type="ECO:0000313" key="3">
    <source>
        <dbReference type="EMBL" id="UVI27754.1"/>
    </source>
</evidence>
<dbReference type="EMBL" id="CP091430">
    <property type="protein sequence ID" value="UVI27754.1"/>
    <property type="molecule type" value="Genomic_DNA"/>
</dbReference>
<evidence type="ECO:0000313" key="4">
    <source>
        <dbReference type="Proteomes" id="UP001057877"/>
    </source>
</evidence>
<dbReference type="Pfam" id="PF12395">
    <property type="entry name" value="DUF3658"/>
    <property type="match status" value="1"/>
</dbReference>
<feature type="domain" description="DUF3658" evidence="2">
    <location>
        <begin position="232"/>
        <end position="341"/>
    </location>
</feature>
<sequence length="351" mass="40921">MEFEDVRKVVKELPDGEAGSLLFQIYLRLMMVKETEYSESAFVHDVENIYKTMMKVTNRRAEASQPGSIRRMHILLGESPAGSLKIALKQLKLCDVEGVVSLHDLFSIGPIWRLYEKSGEEARWHWMRNVINDEYDGFHAYKKSFDHSVNQILAIPEEMPIMIWAGDNAHEQTGLRYVLHLLQNRTNEIFVINTPLEMYLEHDNKEYRCTFKHMGEIGPNHMQEIYVENITNAPLTQHQRMELAQEWLALTESQDVLRIWRNGEIKPVPEDFYDGFIIERAKLLHENPMLKGFMKSARLVGDVLGNLDQYIGDEFLEYRLRALIDKGMFEMKGSLKTMSHYSVKLHQIGDD</sequence>
<gene>
    <name evidence="3" type="ORF">L1F29_20060</name>
</gene>
<name>A0ABY5S267_9BACL</name>
<dbReference type="InterPro" id="IPR014973">
    <property type="entry name" value="DUF1835"/>
</dbReference>
<dbReference type="RefSeq" id="WP_258383844.1">
    <property type="nucleotide sequence ID" value="NZ_CP091430.1"/>
</dbReference>
<feature type="domain" description="DUF1835" evidence="1">
    <location>
        <begin position="73"/>
        <end position="194"/>
    </location>
</feature>
<protein>
    <submittedName>
        <fullName evidence="3">DUF1835 domain-containing protein</fullName>
    </submittedName>
</protein>
<dbReference type="Pfam" id="PF08874">
    <property type="entry name" value="DUF1835"/>
    <property type="match status" value="1"/>
</dbReference>
<dbReference type="Proteomes" id="UP001057877">
    <property type="component" value="Chromosome"/>
</dbReference>
<proteinExistence type="predicted"/>